<organism evidence="2 3">
    <name type="scientific">Mycoplasmopsis alligatoris A21JP2</name>
    <dbReference type="NCBI Taxonomy" id="747682"/>
    <lineage>
        <taxon>Bacteria</taxon>
        <taxon>Bacillati</taxon>
        <taxon>Mycoplasmatota</taxon>
        <taxon>Mycoplasmoidales</taxon>
        <taxon>Metamycoplasmataceae</taxon>
        <taxon>Mycoplasmopsis</taxon>
    </lineage>
</organism>
<dbReference type="Proteomes" id="UP000004757">
    <property type="component" value="Unassembled WGS sequence"/>
</dbReference>
<evidence type="ECO:0008006" key="4">
    <source>
        <dbReference type="Google" id="ProtNLM"/>
    </source>
</evidence>
<feature type="signal peptide" evidence="1">
    <location>
        <begin position="1"/>
        <end position="29"/>
    </location>
</feature>
<proteinExistence type="predicted"/>
<dbReference type="RefSeq" id="WP_005683864.1">
    <property type="nucleotide sequence ID" value="NZ_ADNC01000027.1"/>
</dbReference>
<accession>D4XWF6</accession>
<dbReference type="EMBL" id="ADNC01000027">
    <property type="protein sequence ID" value="EFF41241.1"/>
    <property type="molecule type" value="Genomic_DNA"/>
</dbReference>
<reference evidence="2 3" key="1">
    <citation type="submission" date="2010-03" db="EMBL/GenBank/DDBJ databases">
        <authorList>
            <person name="Glass J.I."/>
            <person name="Benders G.A."/>
            <person name="Durkin A.S."/>
            <person name="Farmerie W.G."/>
            <person name="Hlavinka K."/>
            <person name="Hostetler J."/>
            <person name="Jackson J."/>
            <person name="May M.A."/>
            <person name="Miller R.H."/>
            <person name="Paralanov V."/>
            <person name="Radune D."/>
            <person name="Szczypinski B."/>
            <person name="Brown D.R."/>
        </authorList>
    </citation>
    <scope>NUCLEOTIDE SEQUENCE [LARGE SCALE GENOMIC DNA]</scope>
    <source>
        <strain evidence="2 3">A21JP2</strain>
    </source>
</reference>
<gene>
    <name evidence="2" type="ORF">MALL_0474</name>
</gene>
<dbReference type="PROSITE" id="PS51257">
    <property type="entry name" value="PROKAR_LIPOPROTEIN"/>
    <property type="match status" value="1"/>
</dbReference>
<keyword evidence="3" id="KW-1185">Reference proteome</keyword>
<evidence type="ECO:0000256" key="1">
    <source>
        <dbReference type="SAM" id="SignalP"/>
    </source>
</evidence>
<evidence type="ECO:0000313" key="3">
    <source>
        <dbReference type="Proteomes" id="UP000004757"/>
    </source>
</evidence>
<dbReference type="AlphaFoldDB" id="D4XWF6"/>
<comment type="caution">
    <text evidence="2">The sequence shown here is derived from an EMBL/GenBank/DDBJ whole genome shotgun (WGS) entry which is preliminary data.</text>
</comment>
<sequence>MKKHNKIIFNLTISTFTLLPVILSSCSKATTDTLKKSDVETSKSPINNKTNESITINKEPMTTSSDTNDNKEFLELTENTMNKNNKEKEVTKISQEVLNFKNKHSYIINLKNSEIALEHKNLITKVDSDYLLLKNEDKLQLKNEYSKITNVKNALSTILNKKIEKEELLKTEIKNWSTFIIKIDNKSRFLSLKNASSHFINYLDKVLKGKQIFNDLNDYDNLLETSKKYLNQFIQEEKKLSLTEVTVDESKTDFKLILKSEKVVNLKNKIQEAIKKNPVFNELDKRLNEALTKYTKILDEVSDKSKIADIHNAFNNELEGIENGFRSFSELPSNK</sequence>
<protein>
    <recommendedName>
        <fullName evidence="4">Lipoprotein</fullName>
    </recommendedName>
</protein>
<feature type="chain" id="PRO_5003066412" description="Lipoprotein" evidence="1">
    <location>
        <begin position="30"/>
        <end position="335"/>
    </location>
</feature>
<keyword evidence="1" id="KW-0732">Signal</keyword>
<name>D4XWF6_9BACT</name>
<evidence type="ECO:0000313" key="2">
    <source>
        <dbReference type="EMBL" id="EFF41241.1"/>
    </source>
</evidence>